<dbReference type="InterPro" id="IPR001254">
    <property type="entry name" value="Trypsin_dom"/>
</dbReference>
<dbReference type="EMBL" id="JABSTR010000004">
    <property type="protein sequence ID" value="KAH9367402.1"/>
    <property type="molecule type" value="Genomic_DNA"/>
</dbReference>
<dbReference type="Gene3D" id="2.40.10.10">
    <property type="entry name" value="Trypsin-like serine proteases"/>
    <property type="match status" value="1"/>
</dbReference>
<dbReference type="PANTHER" id="PTHR24264:SF65">
    <property type="entry name" value="SRCR DOMAIN-CONTAINING PROTEIN"/>
    <property type="match status" value="1"/>
</dbReference>
<evidence type="ECO:0000256" key="1">
    <source>
        <dbReference type="ARBA" id="ARBA00004613"/>
    </source>
</evidence>
<keyword evidence="5" id="KW-0720">Serine protease</keyword>
<feature type="domain" description="Peptidase S1" evidence="6">
    <location>
        <begin position="9"/>
        <end position="55"/>
    </location>
</feature>
<evidence type="ECO:0000256" key="5">
    <source>
        <dbReference type="ARBA" id="ARBA00022825"/>
    </source>
</evidence>
<evidence type="ECO:0000256" key="3">
    <source>
        <dbReference type="ARBA" id="ARBA00022670"/>
    </source>
</evidence>
<evidence type="ECO:0000256" key="4">
    <source>
        <dbReference type="ARBA" id="ARBA00022801"/>
    </source>
</evidence>
<protein>
    <recommendedName>
        <fullName evidence="6">Peptidase S1 domain-containing protein</fullName>
    </recommendedName>
</protein>
<dbReference type="VEuPathDB" id="VectorBase:HLOH_059986"/>
<comment type="caution">
    <text evidence="7">The sequence shown here is derived from an EMBL/GenBank/DDBJ whole genome shotgun (WGS) entry which is preliminary data.</text>
</comment>
<keyword evidence="8" id="KW-1185">Reference proteome</keyword>
<accession>A0A9J6FVY1</accession>
<gene>
    <name evidence="7" type="ORF">HPB48_009234</name>
</gene>
<dbReference type="InterPro" id="IPR050127">
    <property type="entry name" value="Serine_Proteases_S1"/>
</dbReference>
<dbReference type="AlphaFoldDB" id="A0A9J6FVY1"/>
<dbReference type="Proteomes" id="UP000821853">
    <property type="component" value="Chromosome 2"/>
</dbReference>
<dbReference type="InterPro" id="IPR043504">
    <property type="entry name" value="Peptidase_S1_PA_chymotrypsin"/>
</dbReference>
<dbReference type="Pfam" id="PF00089">
    <property type="entry name" value="Trypsin"/>
    <property type="match status" value="1"/>
</dbReference>
<comment type="subcellular location">
    <subcellularLocation>
        <location evidence="1">Secreted</location>
    </subcellularLocation>
</comment>
<reference evidence="7 8" key="1">
    <citation type="journal article" date="2020" name="Cell">
        <title>Large-Scale Comparative Analyses of Tick Genomes Elucidate Their Genetic Diversity and Vector Capacities.</title>
        <authorList>
            <consortium name="Tick Genome and Microbiome Consortium (TIGMIC)"/>
            <person name="Jia N."/>
            <person name="Wang J."/>
            <person name="Shi W."/>
            <person name="Du L."/>
            <person name="Sun Y."/>
            <person name="Zhan W."/>
            <person name="Jiang J.F."/>
            <person name="Wang Q."/>
            <person name="Zhang B."/>
            <person name="Ji P."/>
            <person name="Bell-Sakyi L."/>
            <person name="Cui X.M."/>
            <person name="Yuan T.T."/>
            <person name="Jiang B.G."/>
            <person name="Yang W.F."/>
            <person name="Lam T.T."/>
            <person name="Chang Q.C."/>
            <person name="Ding S.J."/>
            <person name="Wang X.J."/>
            <person name="Zhu J.G."/>
            <person name="Ruan X.D."/>
            <person name="Zhao L."/>
            <person name="Wei J.T."/>
            <person name="Ye R.Z."/>
            <person name="Que T.C."/>
            <person name="Du C.H."/>
            <person name="Zhou Y.H."/>
            <person name="Cheng J.X."/>
            <person name="Dai P.F."/>
            <person name="Guo W.B."/>
            <person name="Han X.H."/>
            <person name="Huang E.J."/>
            <person name="Li L.F."/>
            <person name="Wei W."/>
            <person name="Gao Y.C."/>
            <person name="Liu J.Z."/>
            <person name="Shao H.Z."/>
            <person name="Wang X."/>
            <person name="Wang C.C."/>
            <person name="Yang T.C."/>
            <person name="Huo Q.B."/>
            <person name="Li W."/>
            <person name="Chen H.Y."/>
            <person name="Chen S.E."/>
            <person name="Zhou L.G."/>
            <person name="Ni X.B."/>
            <person name="Tian J.H."/>
            <person name="Sheng Y."/>
            <person name="Liu T."/>
            <person name="Pan Y.S."/>
            <person name="Xia L.Y."/>
            <person name="Li J."/>
            <person name="Zhao F."/>
            <person name="Cao W.C."/>
        </authorList>
    </citation>
    <scope>NUCLEOTIDE SEQUENCE [LARGE SCALE GENOMIC DNA]</scope>
    <source>
        <strain evidence="7">HaeL-2018</strain>
    </source>
</reference>
<name>A0A9J6FVY1_HAELO</name>
<organism evidence="7 8">
    <name type="scientific">Haemaphysalis longicornis</name>
    <name type="common">Bush tick</name>
    <dbReference type="NCBI Taxonomy" id="44386"/>
    <lineage>
        <taxon>Eukaryota</taxon>
        <taxon>Metazoa</taxon>
        <taxon>Ecdysozoa</taxon>
        <taxon>Arthropoda</taxon>
        <taxon>Chelicerata</taxon>
        <taxon>Arachnida</taxon>
        <taxon>Acari</taxon>
        <taxon>Parasitiformes</taxon>
        <taxon>Ixodida</taxon>
        <taxon>Ixodoidea</taxon>
        <taxon>Ixodidae</taxon>
        <taxon>Haemaphysalinae</taxon>
        <taxon>Haemaphysalis</taxon>
    </lineage>
</organism>
<dbReference type="GO" id="GO:0006508">
    <property type="term" value="P:proteolysis"/>
    <property type="evidence" value="ECO:0007669"/>
    <property type="project" value="UniProtKB-KW"/>
</dbReference>
<dbReference type="SUPFAM" id="SSF50494">
    <property type="entry name" value="Trypsin-like serine proteases"/>
    <property type="match status" value="1"/>
</dbReference>
<keyword evidence="3" id="KW-0645">Protease</keyword>
<keyword evidence="4" id="KW-0378">Hydrolase</keyword>
<evidence type="ECO:0000256" key="2">
    <source>
        <dbReference type="ARBA" id="ARBA00022525"/>
    </source>
</evidence>
<dbReference type="OrthoDB" id="6495583at2759"/>
<evidence type="ECO:0000313" key="7">
    <source>
        <dbReference type="EMBL" id="KAH9367402.1"/>
    </source>
</evidence>
<sequence>MSESIFSISAQGDSGCPAVHKEDGAFTLVGIVSFGFECDVHPGYYTRVSAYAPWIAEKIDELRRN</sequence>
<dbReference type="InterPro" id="IPR009003">
    <property type="entry name" value="Peptidase_S1_PA"/>
</dbReference>
<keyword evidence="2" id="KW-0964">Secreted</keyword>
<evidence type="ECO:0000259" key="6">
    <source>
        <dbReference type="Pfam" id="PF00089"/>
    </source>
</evidence>
<dbReference type="GO" id="GO:0004252">
    <property type="term" value="F:serine-type endopeptidase activity"/>
    <property type="evidence" value="ECO:0007669"/>
    <property type="project" value="InterPro"/>
</dbReference>
<proteinExistence type="predicted"/>
<dbReference type="GO" id="GO:0005615">
    <property type="term" value="C:extracellular space"/>
    <property type="evidence" value="ECO:0007669"/>
    <property type="project" value="TreeGrafter"/>
</dbReference>
<dbReference type="PANTHER" id="PTHR24264">
    <property type="entry name" value="TRYPSIN-RELATED"/>
    <property type="match status" value="1"/>
</dbReference>
<evidence type="ECO:0000313" key="8">
    <source>
        <dbReference type="Proteomes" id="UP000821853"/>
    </source>
</evidence>